<sequence length="459" mass="52769">MPQKRKTSVNKAPNTRNTRATPNTRVTSNTRDTRRKNNKEKEPFVLTVEIDDDDDDINQEDGDINNSRKALSPKNLNIPYDTSNETPGNSNDILRMNEQNATTINIQQDGSRTEFFAKDNSDDNDLERTLVSFFSKKKANSDSDLERVIRSLLTKQKNNDQSNDDLDHCLSNKKQSHHEKLKSLSAVNSQIINIDDEQVQLNKSRKRYSNEEDNTRYSRSQRRQRYHASLETTKSAVAESADHPSSVSNGNGFTSEDVFDMCEEMKVLFIRSRNPGPDIVTNIAKILLPNQGKNSEGVKFLKGRGLEYLAQHRSRLNNDISIYAEEYIKIKEILNIDEVPNEDEIAPYITDAFVKDVIFSQLAVINEEELFDDSTIMNPLKIFLKKAFRLHLTLEVSRLNNPRIDNHHTLQQIKELDYLTNDLIIPNVTQKNAANQVDLSTITQSRRTRRLNRRSFNLQ</sequence>
<proteinExistence type="predicted"/>
<keyword evidence="3" id="KW-1185">Reference proteome</keyword>
<comment type="caution">
    <text evidence="2">The sequence shown here is derived from an EMBL/GenBank/DDBJ whole genome shotgun (WGS) entry which is preliminary data.</text>
</comment>
<feature type="compositionally biased region" description="Polar residues" evidence="1">
    <location>
        <begin position="80"/>
        <end position="91"/>
    </location>
</feature>
<evidence type="ECO:0000313" key="3">
    <source>
        <dbReference type="Proteomes" id="UP000234323"/>
    </source>
</evidence>
<evidence type="ECO:0000313" key="2">
    <source>
        <dbReference type="EMBL" id="PKY46506.1"/>
    </source>
</evidence>
<dbReference type="VEuPathDB" id="FungiDB:FUN_011562"/>
<feature type="compositionally biased region" description="Acidic residues" evidence="1">
    <location>
        <begin position="49"/>
        <end position="63"/>
    </location>
</feature>
<accession>A0A2I1GIP6</accession>
<gene>
    <name evidence="2" type="ORF">RhiirA4_543370</name>
</gene>
<dbReference type="VEuPathDB" id="FungiDB:RhiirA1_397351"/>
<reference evidence="2 3" key="1">
    <citation type="submission" date="2015-10" db="EMBL/GenBank/DDBJ databases">
        <title>Genome analyses suggest a sexual origin of heterokaryosis in a supposedly ancient asexual fungus.</title>
        <authorList>
            <person name="Ropars J."/>
            <person name="Sedzielewska K."/>
            <person name="Noel J."/>
            <person name="Charron P."/>
            <person name="Farinelli L."/>
            <person name="Marton T."/>
            <person name="Kruger M."/>
            <person name="Pelin A."/>
            <person name="Brachmann A."/>
            <person name="Corradi N."/>
        </authorList>
    </citation>
    <scope>NUCLEOTIDE SEQUENCE [LARGE SCALE GENOMIC DNA]</scope>
    <source>
        <strain evidence="2 3">A4</strain>
    </source>
</reference>
<dbReference type="OrthoDB" id="2355457at2759"/>
<dbReference type="AlphaFoldDB" id="A0A2I1GIP6"/>
<dbReference type="EMBL" id="LLXI01000459">
    <property type="protein sequence ID" value="PKY46506.1"/>
    <property type="molecule type" value="Genomic_DNA"/>
</dbReference>
<evidence type="ECO:0000256" key="1">
    <source>
        <dbReference type="SAM" id="MobiDB-lite"/>
    </source>
</evidence>
<feature type="region of interest" description="Disordered" evidence="1">
    <location>
        <begin position="203"/>
        <end position="253"/>
    </location>
</feature>
<feature type="compositionally biased region" description="Low complexity" evidence="1">
    <location>
        <begin position="12"/>
        <end position="25"/>
    </location>
</feature>
<feature type="compositionally biased region" description="Polar residues" evidence="1">
    <location>
        <begin position="243"/>
        <end position="253"/>
    </location>
</feature>
<name>A0A2I1GIP6_9GLOM</name>
<dbReference type="Proteomes" id="UP000234323">
    <property type="component" value="Unassembled WGS sequence"/>
</dbReference>
<feature type="region of interest" description="Disordered" evidence="1">
    <location>
        <begin position="1"/>
        <end position="91"/>
    </location>
</feature>
<protein>
    <submittedName>
        <fullName evidence="2">Uncharacterized protein</fullName>
    </submittedName>
</protein>
<organism evidence="2 3">
    <name type="scientific">Rhizophagus irregularis</name>
    <dbReference type="NCBI Taxonomy" id="588596"/>
    <lineage>
        <taxon>Eukaryota</taxon>
        <taxon>Fungi</taxon>
        <taxon>Fungi incertae sedis</taxon>
        <taxon>Mucoromycota</taxon>
        <taxon>Glomeromycotina</taxon>
        <taxon>Glomeromycetes</taxon>
        <taxon>Glomerales</taxon>
        <taxon>Glomeraceae</taxon>
        <taxon>Rhizophagus</taxon>
    </lineage>
</organism>